<reference evidence="8" key="1">
    <citation type="submission" date="2020-10" db="EMBL/GenBank/DDBJ databases">
        <authorList>
            <person name="Gilroy R."/>
        </authorList>
    </citation>
    <scope>NUCLEOTIDE SEQUENCE</scope>
    <source>
        <strain evidence="8">35461</strain>
    </source>
</reference>
<comment type="similarity">
    <text evidence="1 6">Belongs to the NusB family.</text>
</comment>
<dbReference type="AlphaFoldDB" id="A0A9D1NN09"/>
<name>A0A9D1NN09_9BACT</name>
<evidence type="ECO:0000313" key="9">
    <source>
        <dbReference type="Proteomes" id="UP000886845"/>
    </source>
</evidence>
<dbReference type="Proteomes" id="UP000886845">
    <property type="component" value="Unassembled WGS sequence"/>
</dbReference>
<keyword evidence="5 6" id="KW-0804">Transcription</keyword>
<evidence type="ECO:0000256" key="2">
    <source>
        <dbReference type="ARBA" id="ARBA00022814"/>
    </source>
</evidence>
<dbReference type="InterPro" id="IPR035926">
    <property type="entry name" value="NusB-like_sf"/>
</dbReference>
<dbReference type="PANTHER" id="PTHR11078:SF3">
    <property type="entry name" value="ANTITERMINATION NUSB DOMAIN-CONTAINING PROTEIN"/>
    <property type="match status" value="1"/>
</dbReference>
<evidence type="ECO:0000259" key="7">
    <source>
        <dbReference type="Pfam" id="PF01029"/>
    </source>
</evidence>
<dbReference type="InterPro" id="IPR011605">
    <property type="entry name" value="NusB_fam"/>
</dbReference>
<dbReference type="SUPFAM" id="SSF48013">
    <property type="entry name" value="NusB-like"/>
    <property type="match status" value="1"/>
</dbReference>
<dbReference type="InterPro" id="IPR006027">
    <property type="entry name" value="NusB_RsmB_TIM44"/>
</dbReference>
<proteinExistence type="inferred from homology"/>
<gene>
    <name evidence="6 8" type="primary">nusB</name>
    <name evidence="8" type="ORF">IAC79_04405</name>
</gene>
<accession>A0A9D1NN09</accession>
<dbReference type="GO" id="GO:0006353">
    <property type="term" value="P:DNA-templated transcription termination"/>
    <property type="evidence" value="ECO:0007669"/>
    <property type="project" value="UniProtKB-UniRule"/>
</dbReference>
<dbReference type="HAMAP" id="MF_00073">
    <property type="entry name" value="NusB"/>
    <property type="match status" value="1"/>
</dbReference>
<evidence type="ECO:0000256" key="3">
    <source>
        <dbReference type="ARBA" id="ARBA00022884"/>
    </source>
</evidence>
<dbReference type="PANTHER" id="PTHR11078">
    <property type="entry name" value="N UTILIZATION SUBSTANCE PROTEIN B-RELATED"/>
    <property type="match status" value="1"/>
</dbReference>
<comment type="function">
    <text evidence="6">Involved in transcription antitermination. Required for transcription of ribosomal RNA (rRNA) genes. Binds specifically to the boxA antiterminator sequence of the ribosomal RNA (rrn) operons.</text>
</comment>
<dbReference type="EMBL" id="DVOR01000140">
    <property type="protein sequence ID" value="HIV09337.1"/>
    <property type="molecule type" value="Genomic_DNA"/>
</dbReference>
<keyword evidence="4 6" id="KW-0805">Transcription regulation</keyword>
<comment type="caution">
    <text evidence="8">The sequence shown here is derived from an EMBL/GenBank/DDBJ whole genome shotgun (WGS) entry which is preliminary data.</text>
</comment>
<protein>
    <recommendedName>
        <fullName evidence="6">Transcription antitermination protein NusB</fullName>
    </recommendedName>
    <alternativeName>
        <fullName evidence="6">Antitermination factor NusB</fullName>
    </alternativeName>
</protein>
<feature type="domain" description="NusB/RsmB/TIM44" evidence="7">
    <location>
        <begin position="97"/>
        <end position="190"/>
    </location>
</feature>
<reference evidence="8" key="2">
    <citation type="journal article" date="2021" name="PeerJ">
        <title>Extensive microbial diversity within the chicken gut microbiome revealed by metagenomics and culture.</title>
        <authorList>
            <person name="Gilroy R."/>
            <person name="Ravi A."/>
            <person name="Getino M."/>
            <person name="Pursley I."/>
            <person name="Horton D.L."/>
            <person name="Alikhan N.F."/>
            <person name="Baker D."/>
            <person name="Gharbi K."/>
            <person name="Hall N."/>
            <person name="Watson M."/>
            <person name="Adriaenssens E.M."/>
            <person name="Foster-Nyarko E."/>
            <person name="Jarju S."/>
            <person name="Secka A."/>
            <person name="Antonio M."/>
            <person name="Oren A."/>
            <person name="Chaudhuri R.R."/>
            <person name="La Ragione R."/>
            <person name="Hildebrand F."/>
            <person name="Pallen M.J."/>
        </authorList>
    </citation>
    <scope>NUCLEOTIDE SEQUENCE</scope>
    <source>
        <strain evidence="8">35461</strain>
    </source>
</reference>
<evidence type="ECO:0000256" key="1">
    <source>
        <dbReference type="ARBA" id="ARBA00005952"/>
    </source>
</evidence>
<evidence type="ECO:0000256" key="6">
    <source>
        <dbReference type="HAMAP-Rule" id="MF_00073"/>
    </source>
</evidence>
<keyword evidence="3 6" id="KW-0694">RNA-binding</keyword>
<keyword evidence="2 6" id="KW-0889">Transcription antitermination</keyword>
<evidence type="ECO:0000256" key="4">
    <source>
        <dbReference type="ARBA" id="ARBA00023015"/>
    </source>
</evidence>
<evidence type="ECO:0000313" key="8">
    <source>
        <dbReference type="EMBL" id="HIV09337.1"/>
    </source>
</evidence>
<dbReference type="GO" id="GO:0005829">
    <property type="term" value="C:cytosol"/>
    <property type="evidence" value="ECO:0007669"/>
    <property type="project" value="TreeGrafter"/>
</dbReference>
<dbReference type="GO" id="GO:0003723">
    <property type="term" value="F:RNA binding"/>
    <property type="evidence" value="ECO:0007669"/>
    <property type="project" value="UniProtKB-UniRule"/>
</dbReference>
<dbReference type="NCBIfam" id="TIGR01951">
    <property type="entry name" value="nusB"/>
    <property type="match status" value="1"/>
</dbReference>
<dbReference type="Pfam" id="PF01029">
    <property type="entry name" value="NusB"/>
    <property type="match status" value="1"/>
</dbReference>
<organism evidence="8 9">
    <name type="scientific">Candidatus Spyradenecus faecavium</name>
    <dbReference type="NCBI Taxonomy" id="2840947"/>
    <lineage>
        <taxon>Bacteria</taxon>
        <taxon>Pseudomonadati</taxon>
        <taxon>Lentisphaerota</taxon>
        <taxon>Lentisphaeria</taxon>
        <taxon>Lentisphaerales</taxon>
        <taxon>Lentisphaeraceae</taxon>
        <taxon>Lentisphaeraceae incertae sedis</taxon>
        <taxon>Candidatus Spyradenecus</taxon>
    </lineage>
</organism>
<sequence length="196" mass="22481">MRFDDAETPAPPETPTLQEVEVIDQEDAPITFPARNRRQGRAWALQMIVQADLNPFVDVGMILSHFWEQQWSYAQEKAHRDDAEPGKPRKVEPYPEERLATHQLKQFTEDLVRGTLARREAIDAAIARLCDNWSLDRLGVIERSLLRLAFYEMDWFGTPAPIVINEAVDLAKFFANEESGAFVNGVLDRHAHEKRA</sequence>
<dbReference type="Gene3D" id="1.10.940.10">
    <property type="entry name" value="NusB-like"/>
    <property type="match status" value="1"/>
</dbReference>
<evidence type="ECO:0000256" key="5">
    <source>
        <dbReference type="ARBA" id="ARBA00023163"/>
    </source>
</evidence>
<dbReference type="GO" id="GO:0031564">
    <property type="term" value="P:transcription antitermination"/>
    <property type="evidence" value="ECO:0007669"/>
    <property type="project" value="UniProtKB-KW"/>
</dbReference>